<dbReference type="Pfam" id="PF18112">
    <property type="entry name" value="Zn-C2H2_12"/>
    <property type="match status" value="1"/>
</dbReference>
<dbReference type="PANTHER" id="PTHR31915:SF7">
    <property type="entry name" value="TAX1-BINDING PROTEIN 1 HOMOLOG A"/>
    <property type="match status" value="1"/>
</dbReference>
<evidence type="ECO:0000256" key="2">
    <source>
        <dbReference type="ARBA" id="ARBA00022771"/>
    </source>
</evidence>
<keyword evidence="4 6" id="KW-0175">Coiled coil</keyword>
<keyword evidence="1" id="KW-0479">Metal-binding</keyword>
<dbReference type="PROSITE" id="PS51905">
    <property type="entry name" value="ZF_UBZ1"/>
    <property type="match status" value="2"/>
</dbReference>
<feature type="domain" description="UBZ1-type" evidence="8">
    <location>
        <begin position="213"/>
        <end position="239"/>
    </location>
</feature>
<dbReference type="InterPro" id="IPR051002">
    <property type="entry name" value="UBA_autophagy_assoc_protein"/>
</dbReference>
<dbReference type="EMBL" id="FR905325">
    <property type="protein sequence ID" value="CDQ78400.1"/>
    <property type="molecule type" value="Genomic_DNA"/>
</dbReference>
<dbReference type="Gene3D" id="6.20.250.40">
    <property type="match status" value="1"/>
</dbReference>
<evidence type="ECO:0000256" key="4">
    <source>
        <dbReference type="ARBA" id="ARBA00023054"/>
    </source>
</evidence>
<dbReference type="PaxDb" id="8022-A0A060XND1"/>
<dbReference type="Proteomes" id="UP000193380">
    <property type="component" value="Unassembled WGS sequence"/>
</dbReference>
<dbReference type="InterPro" id="IPR041641">
    <property type="entry name" value="CALCOCO1/2_Zn_UBZ1"/>
</dbReference>
<evidence type="ECO:0000313" key="10">
    <source>
        <dbReference type="Proteomes" id="UP000193380"/>
    </source>
</evidence>
<dbReference type="AlphaFoldDB" id="A0A060XND1"/>
<evidence type="ECO:0000256" key="6">
    <source>
        <dbReference type="SAM" id="Coils"/>
    </source>
</evidence>
<reference evidence="9" key="2">
    <citation type="submission" date="2014-03" db="EMBL/GenBank/DDBJ databases">
        <authorList>
            <person name="Genoscope - CEA"/>
        </authorList>
    </citation>
    <scope>NUCLEOTIDE SEQUENCE</scope>
</reference>
<evidence type="ECO:0000256" key="7">
    <source>
        <dbReference type="SAM" id="MobiDB-lite"/>
    </source>
</evidence>
<protein>
    <recommendedName>
        <fullName evidence="8">UBZ1-type domain-containing protein</fullName>
    </recommendedName>
</protein>
<dbReference type="STRING" id="8022.A0A060XND1"/>
<evidence type="ECO:0000313" key="9">
    <source>
        <dbReference type="EMBL" id="CDQ78400.1"/>
    </source>
</evidence>
<keyword evidence="2 5" id="KW-0863">Zinc-finger</keyword>
<evidence type="ECO:0000256" key="1">
    <source>
        <dbReference type="ARBA" id="ARBA00022723"/>
    </source>
</evidence>
<dbReference type="GO" id="GO:0008270">
    <property type="term" value="F:zinc ion binding"/>
    <property type="evidence" value="ECO:0007669"/>
    <property type="project" value="UniProtKB-KW"/>
</dbReference>
<accession>A0A060XND1</accession>
<proteinExistence type="predicted"/>
<evidence type="ECO:0000256" key="3">
    <source>
        <dbReference type="ARBA" id="ARBA00022833"/>
    </source>
</evidence>
<feature type="region of interest" description="Disordered" evidence="7">
    <location>
        <begin position="132"/>
        <end position="152"/>
    </location>
</feature>
<evidence type="ECO:0000256" key="5">
    <source>
        <dbReference type="PROSITE-ProRule" id="PRU01253"/>
    </source>
</evidence>
<gene>
    <name evidence="9" type="ORF">GSONMT00033319001</name>
</gene>
<name>A0A060XND1_ONCMY</name>
<sequence>MVERAMEVTELKESLAQALREKNQLKEDAHRSHKTPLKVSRYQLKKMNGSTVPVSLEGVPTYDEHLLAAFPSLCGPTHPKTLDESCSSVRADRGSRRLMVRCQRSNSLCCCATHFPTPRTPPHPPWYPRDLQSCSTGTPTPPTTLETGQTAPCPQSRCSAPLLRPLVHAPLRPPPRPRVQVGDGEQPACNHQTSSRLTANRGSFCFDPSGEVHKRCPLCEVIFPPHFEQRSFEQHVESHWKVCPVCSEQFPLHCHQQLFQKHVLTHFDGHVLNFTNME</sequence>
<feature type="domain" description="UBZ1-type" evidence="8">
    <location>
        <begin position="240"/>
        <end position="266"/>
    </location>
</feature>
<dbReference type="CDD" id="cd21969">
    <property type="entry name" value="Zn-C2H2_TAX1BP1_rpt1"/>
    <property type="match status" value="1"/>
</dbReference>
<reference evidence="9" key="1">
    <citation type="journal article" date="2014" name="Nat. Commun.">
        <title>The rainbow trout genome provides novel insights into evolution after whole-genome duplication in vertebrates.</title>
        <authorList>
            <person name="Berthelot C."/>
            <person name="Brunet F."/>
            <person name="Chalopin D."/>
            <person name="Juanchich A."/>
            <person name="Bernard M."/>
            <person name="Noel B."/>
            <person name="Bento P."/>
            <person name="Da Silva C."/>
            <person name="Labadie K."/>
            <person name="Alberti A."/>
            <person name="Aury J.M."/>
            <person name="Louis A."/>
            <person name="Dehais P."/>
            <person name="Bardou P."/>
            <person name="Montfort J."/>
            <person name="Klopp C."/>
            <person name="Cabau C."/>
            <person name="Gaspin C."/>
            <person name="Thorgaard G.H."/>
            <person name="Boussaha M."/>
            <person name="Quillet E."/>
            <person name="Guyomard R."/>
            <person name="Galiana D."/>
            <person name="Bobe J."/>
            <person name="Volff J.N."/>
            <person name="Genet C."/>
            <person name="Wincker P."/>
            <person name="Jaillon O."/>
            <person name="Roest Crollius H."/>
            <person name="Guiguen Y."/>
        </authorList>
    </citation>
    <scope>NUCLEOTIDE SEQUENCE [LARGE SCALE GENOMIC DNA]</scope>
</reference>
<dbReference type="PANTHER" id="PTHR31915">
    <property type="entry name" value="SKICH DOMAIN-CONTAINING PROTEIN"/>
    <property type="match status" value="1"/>
</dbReference>
<evidence type="ECO:0000259" key="8">
    <source>
        <dbReference type="PROSITE" id="PS51905"/>
    </source>
</evidence>
<keyword evidence="3" id="KW-0862">Zinc</keyword>
<feature type="coiled-coil region" evidence="6">
    <location>
        <begin position="8"/>
        <end position="35"/>
    </location>
</feature>
<organism evidence="9 10">
    <name type="scientific">Oncorhynchus mykiss</name>
    <name type="common">Rainbow trout</name>
    <name type="synonym">Salmo gairdneri</name>
    <dbReference type="NCBI Taxonomy" id="8022"/>
    <lineage>
        <taxon>Eukaryota</taxon>
        <taxon>Metazoa</taxon>
        <taxon>Chordata</taxon>
        <taxon>Craniata</taxon>
        <taxon>Vertebrata</taxon>
        <taxon>Euteleostomi</taxon>
        <taxon>Actinopterygii</taxon>
        <taxon>Neopterygii</taxon>
        <taxon>Teleostei</taxon>
        <taxon>Protacanthopterygii</taxon>
        <taxon>Salmoniformes</taxon>
        <taxon>Salmonidae</taxon>
        <taxon>Salmoninae</taxon>
        <taxon>Oncorhynchus</taxon>
    </lineage>
</organism>